<sequence length="56" mass="6446">MVQDHRLRCCVALVHPEMIQCSSFSTSTLGGEVASERPWYRTLRGLYLRSSRDCGW</sequence>
<dbReference type="GeneID" id="85461102"/>
<dbReference type="EMBL" id="JAHMHR010000112">
    <property type="protein sequence ID" value="KAK1656942.1"/>
    <property type="molecule type" value="Genomic_DNA"/>
</dbReference>
<name>A0AAJ0EPF4_9PEZI</name>
<dbReference type="Proteomes" id="UP001224890">
    <property type="component" value="Unassembled WGS sequence"/>
</dbReference>
<protein>
    <submittedName>
        <fullName evidence="1">Uncharacterized protein</fullName>
    </submittedName>
</protein>
<dbReference type="AlphaFoldDB" id="A0AAJ0EPF4"/>
<gene>
    <name evidence="2" type="ORF">BDP55DRAFT_687474</name>
    <name evidence="1" type="ORF">BDP55DRAFT_688684</name>
</gene>
<dbReference type="RefSeq" id="XP_060421706.1">
    <property type="nucleotide sequence ID" value="XM_060576576.1"/>
</dbReference>
<accession>A0AAJ0EPF4</accession>
<reference evidence="1" key="1">
    <citation type="submission" date="2021-06" db="EMBL/GenBank/DDBJ databases">
        <title>Comparative genomics, transcriptomics and evolutionary studies reveal genomic signatures of adaptation to plant cell wall in hemibiotrophic fungi.</title>
        <authorList>
            <consortium name="DOE Joint Genome Institute"/>
            <person name="Baroncelli R."/>
            <person name="Diaz J.F."/>
            <person name="Benocci T."/>
            <person name="Peng M."/>
            <person name="Battaglia E."/>
            <person name="Haridas S."/>
            <person name="Andreopoulos W."/>
            <person name="Labutti K."/>
            <person name="Pangilinan J."/>
            <person name="Floch G.L."/>
            <person name="Makela M.R."/>
            <person name="Henrissat B."/>
            <person name="Grigoriev I.V."/>
            <person name="Crouch J.A."/>
            <person name="De Vries R.P."/>
            <person name="Sukno S.A."/>
            <person name="Thon M.R."/>
        </authorList>
    </citation>
    <scope>NUCLEOTIDE SEQUENCE</scope>
    <source>
        <strain evidence="1">CBS 193.32</strain>
    </source>
</reference>
<evidence type="ECO:0000313" key="2">
    <source>
        <dbReference type="EMBL" id="KAK1656942.1"/>
    </source>
</evidence>
<comment type="caution">
    <text evidence="1">The sequence shown here is derived from an EMBL/GenBank/DDBJ whole genome shotgun (WGS) entry which is preliminary data.</text>
</comment>
<organism evidence="1 3">
    <name type="scientific">Colletotrichum godetiae</name>
    <dbReference type="NCBI Taxonomy" id="1209918"/>
    <lineage>
        <taxon>Eukaryota</taxon>
        <taxon>Fungi</taxon>
        <taxon>Dikarya</taxon>
        <taxon>Ascomycota</taxon>
        <taxon>Pezizomycotina</taxon>
        <taxon>Sordariomycetes</taxon>
        <taxon>Hypocreomycetidae</taxon>
        <taxon>Glomerellales</taxon>
        <taxon>Glomerellaceae</taxon>
        <taxon>Colletotrichum</taxon>
        <taxon>Colletotrichum acutatum species complex</taxon>
    </lineage>
</organism>
<dbReference type="EMBL" id="JAHMHR010000155">
    <property type="protein sequence ID" value="KAK1656554.1"/>
    <property type="molecule type" value="Genomic_DNA"/>
</dbReference>
<proteinExistence type="predicted"/>
<evidence type="ECO:0000313" key="1">
    <source>
        <dbReference type="EMBL" id="KAK1656554.1"/>
    </source>
</evidence>
<keyword evidence="3" id="KW-1185">Reference proteome</keyword>
<evidence type="ECO:0000313" key="3">
    <source>
        <dbReference type="Proteomes" id="UP001224890"/>
    </source>
</evidence>